<dbReference type="Proteomes" id="UP000838756">
    <property type="component" value="Unassembled WGS sequence"/>
</dbReference>
<evidence type="ECO:0000313" key="5">
    <source>
        <dbReference type="EMBL" id="CAH2267907.1"/>
    </source>
</evidence>
<feature type="domain" description="FLYWCH-type" evidence="4">
    <location>
        <begin position="69"/>
        <end position="128"/>
    </location>
</feature>
<protein>
    <submittedName>
        <fullName evidence="5">Jg8370 protein</fullName>
    </submittedName>
</protein>
<feature type="domain" description="FLYWCH-type" evidence="4">
    <location>
        <begin position="4"/>
        <end position="63"/>
    </location>
</feature>
<evidence type="ECO:0000313" key="6">
    <source>
        <dbReference type="Proteomes" id="UP000838756"/>
    </source>
</evidence>
<proteinExistence type="predicted"/>
<gene>
    <name evidence="5" type="primary">jg8370</name>
    <name evidence="5" type="ORF">PAEG_LOCUS26388</name>
</gene>
<sequence>MVKYVRSIRGKRLLSVNGFTFYAKVVSGPKTRWSCSTHHYKGCHAVVHTIDDEVVKLINDHNHCLEMKYVTSRRGKQLLSVNDYTFCAHSLSGHKTRWICSTHNTKGCHAVAHTVGDEVVKLKNNHNH</sequence>
<dbReference type="EMBL" id="CAKXAJ010026408">
    <property type="protein sequence ID" value="CAH2267907.1"/>
    <property type="molecule type" value="Genomic_DNA"/>
</dbReference>
<keyword evidence="1" id="KW-0479">Metal-binding</keyword>
<organism evidence="5 6">
    <name type="scientific">Pararge aegeria aegeria</name>
    <dbReference type="NCBI Taxonomy" id="348720"/>
    <lineage>
        <taxon>Eukaryota</taxon>
        <taxon>Metazoa</taxon>
        <taxon>Ecdysozoa</taxon>
        <taxon>Arthropoda</taxon>
        <taxon>Hexapoda</taxon>
        <taxon>Insecta</taxon>
        <taxon>Pterygota</taxon>
        <taxon>Neoptera</taxon>
        <taxon>Endopterygota</taxon>
        <taxon>Lepidoptera</taxon>
        <taxon>Glossata</taxon>
        <taxon>Ditrysia</taxon>
        <taxon>Papilionoidea</taxon>
        <taxon>Nymphalidae</taxon>
        <taxon>Satyrinae</taxon>
        <taxon>Satyrini</taxon>
        <taxon>Parargina</taxon>
        <taxon>Pararge</taxon>
    </lineage>
</organism>
<evidence type="ECO:0000256" key="3">
    <source>
        <dbReference type="ARBA" id="ARBA00022833"/>
    </source>
</evidence>
<dbReference type="InterPro" id="IPR007588">
    <property type="entry name" value="Znf_FLYWCH"/>
</dbReference>
<dbReference type="AlphaFoldDB" id="A0A8S4SFA2"/>
<keyword evidence="2" id="KW-0863">Zinc-finger</keyword>
<name>A0A8S4SFA2_9NEOP</name>
<reference evidence="5" key="1">
    <citation type="submission" date="2022-03" db="EMBL/GenBank/DDBJ databases">
        <authorList>
            <person name="Lindestad O."/>
        </authorList>
    </citation>
    <scope>NUCLEOTIDE SEQUENCE</scope>
</reference>
<evidence type="ECO:0000256" key="1">
    <source>
        <dbReference type="ARBA" id="ARBA00022723"/>
    </source>
</evidence>
<accession>A0A8S4SFA2</accession>
<dbReference type="OrthoDB" id="7761241at2759"/>
<keyword evidence="3" id="KW-0862">Zinc</keyword>
<evidence type="ECO:0000256" key="2">
    <source>
        <dbReference type="ARBA" id="ARBA00022771"/>
    </source>
</evidence>
<dbReference type="GO" id="GO:0008270">
    <property type="term" value="F:zinc ion binding"/>
    <property type="evidence" value="ECO:0007669"/>
    <property type="project" value="UniProtKB-KW"/>
</dbReference>
<dbReference type="Gene3D" id="2.20.25.240">
    <property type="match status" value="2"/>
</dbReference>
<dbReference type="Pfam" id="PF04500">
    <property type="entry name" value="FLYWCH"/>
    <property type="match status" value="2"/>
</dbReference>
<comment type="caution">
    <text evidence="5">The sequence shown here is derived from an EMBL/GenBank/DDBJ whole genome shotgun (WGS) entry which is preliminary data.</text>
</comment>
<evidence type="ECO:0000259" key="4">
    <source>
        <dbReference type="Pfam" id="PF04500"/>
    </source>
</evidence>
<keyword evidence="6" id="KW-1185">Reference proteome</keyword>